<reference evidence="6" key="1">
    <citation type="submission" date="2022-07" db="EMBL/GenBank/DDBJ databases">
        <title>Evaluation of T. orientalis genome assembly methods using nanopore sequencing and analysis of variation between genomes.</title>
        <authorList>
            <person name="Yam J."/>
            <person name="Micallef M.L."/>
            <person name="Liu M."/>
            <person name="Djordjevic S.P."/>
            <person name="Bogema D.R."/>
            <person name="Jenkins C."/>
        </authorList>
    </citation>
    <scope>NUCLEOTIDE SEQUENCE</scope>
    <source>
        <strain evidence="6">Fish Creek</strain>
    </source>
</reference>
<dbReference type="Pfam" id="PF07942">
    <property type="entry name" value="CARME"/>
    <property type="match status" value="1"/>
</dbReference>
<dbReference type="AlphaFoldDB" id="A0A976M846"/>
<dbReference type="SUPFAM" id="SSF53335">
    <property type="entry name" value="S-adenosyl-L-methionine-dependent methyltransferases"/>
    <property type="match status" value="1"/>
</dbReference>
<dbReference type="OrthoDB" id="978at2759"/>
<organism evidence="6 7">
    <name type="scientific">Theileria orientalis</name>
    <dbReference type="NCBI Taxonomy" id="68886"/>
    <lineage>
        <taxon>Eukaryota</taxon>
        <taxon>Sar</taxon>
        <taxon>Alveolata</taxon>
        <taxon>Apicomplexa</taxon>
        <taxon>Aconoidasida</taxon>
        <taxon>Piroplasmida</taxon>
        <taxon>Theileriidae</taxon>
        <taxon>Theileria</taxon>
    </lineage>
</organism>
<keyword evidence="4" id="KW-0808">Transferase</keyword>
<evidence type="ECO:0000256" key="5">
    <source>
        <dbReference type="ARBA" id="ARBA00022691"/>
    </source>
</evidence>
<dbReference type="EC" id="2.1.1.22" evidence="2"/>
<gene>
    <name evidence="6" type="ORF">MACJ_001280</name>
</gene>
<dbReference type="EMBL" id="CP056068">
    <property type="protein sequence ID" value="UKJ90348.2"/>
    <property type="molecule type" value="Genomic_DNA"/>
</dbReference>
<evidence type="ECO:0000256" key="1">
    <source>
        <dbReference type="ARBA" id="ARBA00010086"/>
    </source>
</evidence>
<dbReference type="InterPro" id="IPR012901">
    <property type="entry name" value="CARME"/>
</dbReference>
<evidence type="ECO:0000313" key="7">
    <source>
        <dbReference type="Proteomes" id="UP000244803"/>
    </source>
</evidence>
<evidence type="ECO:0000256" key="2">
    <source>
        <dbReference type="ARBA" id="ARBA00012003"/>
    </source>
</evidence>
<dbReference type="Proteomes" id="UP000244803">
    <property type="component" value="Chromosome 2"/>
</dbReference>
<proteinExistence type="inferred from homology"/>
<comment type="similarity">
    <text evidence="1">Belongs to the carnosine N-methyltransferase family.</text>
</comment>
<keyword evidence="5" id="KW-0949">S-adenosyl-L-methionine</keyword>
<evidence type="ECO:0000256" key="3">
    <source>
        <dbReference type="ARBA" id="ARBA00022603"/>
    </source>
</evidence>
<name>A0A976M846_THEOR</name>
<dbReference type="PANTHER" id="PTHR12303">
    <property type="entry name" value="CARNOSINE N-METHYLTRANSFERASE"/>
    <property type="match status" value="1"/>
</dbReference>
<dbReference type="SMART" id="SM01296">
    <property type="entry name" value="N2227"/>
    <property type="match status" value="1"/>
</dbReference>
<dbReference type="GO" id="GO:0030735">
    <property type="term" value="F:carnosine N-methyltransferase activity"/>
    <property type="evidence" value="ECO:0007669"/>
    <property type="project" value="UniProtKB-EC"/>
</dbReference>
<accession>A0A976M846</accession>
<evidence type="ECO:0000256" key="4">
    <source>
        <dbReference type="ARBA" id="ARBA00022679"/>
    </source>
</evidence>
<dbReference type="InterPro" id="IPR029063">
    <property type="entry name" value="SAM-dependent_MTases_sf"/>
</dbReference>
<dbReference type="GO" id="GO:0032259">
    <property type="term" value="P:methylation"/>
    <property type="evidence" value="ECO:0007669"/>
    <property type="project" value="UniProtKB-KW"/>
</dbReference>
<dbReference type="PANTHER" id="PTHR12303:SF6">
    <property type="entry name" value="CARNOSINE N-METHYLTRANSFERASE"/>
    <property type="match status" value="1"/>
</dbReference>
<protein>
    <recommendedName>
        <fullName evidence="2">carnosine N-methyltransferase</fullName>
        <ecNumber evidence="2">2.1.1.22</ecNumber>
    </recommendedName>
</protein>
<keyword evidence="3" id="KW-0489">Methyltransferase</keyword>
<sequence length="419" mass="48034">MNGNSNESLEQTEIEELKHFINVIYAFMSYKRDGSIDVERIYRSFNLLSGDDKALLVESPASRTIKILKALIKNQEFIIAIISGIVDLENYTGKLSNFYAGNKYTDEEVKKELRHIIRNTPFCNCPDDLGEDEIEPTSDPLVLQRNINWVRSTLRQFVRDWSAEGENERNQCFRPLLDALQRRVPINDPDNPPLILCPGSGLGRLPFEVLRLGYSSQGNEFSYFMLIGICLGDQIFVGSHFVINHSIKPKAFKIYPYCLDTSNRISKEDHLKEVDIPDVSPAEFKIDSQKFSICAGEFIEAYEGFSDHFDGILTSFFLDTAKNIIAYIRTIARLTKKGALWANMGPLLYHYADLTHNSIELPWEEVRTIISKWFTIDSFDVKEAYYTSNSLSMMKTQYKCIYFEATRNEVPVSGESNTF</sequence>
<evidence type="ECO:0000313" key="6">
    <source>
        <dbReference type="EMBL" id="UKJ90348.2"/>
    </source>
</evidence>